<dbReference type="GO" id="GO:0043565">
    <property type="term" value="F:sequence-specific DNA binding"/>
    <property type="evidence" value="ECO:0007669"/>
    <property type="project" value="InterPro"/>
</dbReference>
<keyword evidence="7" id="KW-0804">Transcription</keyword>
<evidence type="ECO:0000256" key="8">
    <source>
        <dbReference type="ARBA" id="ARBA00023242"/>
    </source>
</evidence>
<evidence type="ECO:0000256" key="2">
    <source>
        <dbReference type="ARBA" id="ARBA00011233"/>
    </source>
</evidence>
<dbReference type="FunFam" id="1.10.10.10:FF:000037">
    <property type="entry name" value="Heat stress transcription factor B-4"/>
    <property type="match status" value="1"/>
</dbReference>
<dbReference type="InterPro" id="IPR036388">
    <property type="entry name" value="WH-like_DNA-bd_sf"/>
</dbReference>
<dbReference type="GO" id="GO:0034605">
    <property type="term" value="P:cellular response to heat"/>
    <property type="evidence" value="ECO:0000318"/>
    <property type="project" value="GO_Central"/>
</dbReference>
<dbReference type="AlphaFoldDB" id="A0A0K9NY55"/>
<reference evidence="13" key="1">
    <citation type="journal article" date="2016" name="Nature">
        <title>The genome of the seagrass Zostera marina reveals angiosperm adaptation to the sea.</title>
        <authorList>
            <person name="Olsen J.L."/>
            <person name="Rouze P."/>
            <person name="Verhelst B."/>
            <person name="Lin Y.-C."/>
            <person name="Bayer T."/>
            <person name="Collen J."/>
            <person name="Dattolo E."/>
            <person name="De Paoli E."/>
            <person name="Dittami S."/>
            <person name="Maumus F."/>
            <person name="Michel G."/>
            <person name="Kersting A."/>
            <person name="Lauritano C."/>
            <person name="Lohaus R."/>
            <person name="Toepel M."/>
            <person name="Tonon T."/>
            <person name="Vanneste K."/>
            <person name="Amirebrahimi M."/>
            <person name="Brakel J."/>
            <person name="Bostroem C."/>
            <person name="Chovatia M."/>
            <person name="Grimwood J."/>
            <person name="Jenkins J.W."/>
            <person name="Jueterbock A."/>
            <person name="Mraz A."/>
            <person name="Stam W.T."/>
            <person name="Tice H."/>
            <person name="Bornberg-Bauer E."/>
            <person name="Green P.J."/>
            <person name="Pearson G.A."/>
            <person name="Procaccini G."/>
            <person name="Duarte C.M."/>
            <person name="Schmutz J."/>
            <person name="Reusch T.B.H."/>
            <person name="Van de Peer Y."/>
        </authorList>
    </citation>
    <scope>NUCLEOTIDE SEQUENCE [LARGE SCALE GENOMIC DNA]</scope>
    <source>
        <strain evidence="13">cv. Finnish</strain>
    </source>
</reference>
<name>A0A0K9NY55_ZOSMR</name>
<sequence length="213" mass="25708">MESEAERVSPHPLVFVEEDGLLTPFLKKTYEMVDDPSTDVIVSWSSSNNSFIIWDLQKLSDILLPSYFKHNNFASFTRQLNTYGFKKIQTERWEFANEYFLKGRKDVMKNIKRRNYNTNSLKSKIKLKEKDEEKKKHHKRQDCSRHEEAYIHNVLERHREFNMIEICNLKQKLRSLEERLGQIERKHQNMNLLITRAIQNPAFCYDICRRFKF</sequence>
<keyword evidence="3" id="KW-0597">Phosphoprotein</keyword>
<keyword evidence="6" id="KW-0238">DNA-binding</keyword>
<dbReference type="EMBL" id="LFYR01001430">
    <property type="protein sequence ID" value="KMZ61726.1"/>
    <property type="molecule type" value="Genomic_DNA"/>
</dbReference>
<dbReference type="PANTHER" id="PTHR10015:SF456">
    <property type="entry name" value="E2F_DP FAMILY WINGED-HELIX DNA-BINDING DOMAIN-CONTAINING PROTEIN-RELATED"/>
    <property type="match status" value="1"/>
</dbReference>
<evidence type="ECO:0000256" key="5">
    <source>
        <dbReference type="ARBA" id="ARBA00023016"/>
    </source>
</evidence>
<comment type="subunit">
    <text evidence="2">Homotrimer.</text>
</comment>
<dbReference type="InterPro" id="IPR000232">
    <property type="entry name" value="HSF_DNA-bd"/>
</dbReference>
<evidence type="ECO:0000256" key="4">
    <source>
        <dbReference type="ARBA" id="ARBA00023015"/>
    </source>
</evidence>
<dbReference type="Pfam" id="PF00447">
    <property type="entry name" value="HSF_DNA-bind"/>
    <property type="match status" value="1"/>
</dbReference>
<dbReference type="PRINTS" id="PR00056">
    <property type="entry name" value="HSFDOMAIN"/>
</dbReference>
<dbReference type="SMART" id="SM00415">
    <property type="entry name" value="HSF"/>
    <property type="match status" value="1"/>
</dbReference>
<comment type="caution">
    <text evidence="12">The sequence shown here is derived from an EMBL/GenBank/DDBJ whole genome shotgun (WGS) entry which is preliminary data.</text>
</comment>
<proteinExistence type="inferred from homology"/>
<evidence type="ECO:0000256" key="10">
    <source>
        <dbReference type="SAM" id="Coils"/>
    </source>
</evidence>
<evidence type="ECO:0000256" key="7">
    <source>
        <dbReference type="ARBA" id="ARBA00023163"/>
    </source>
</evidence>
<dbReference type="Proteomes" id="UP000036987">
    <property type="component" value="Unassembled WGS sequence"/>
</dbReference>
<evidence type="ECO:0000313" key="12">
    <source>
        <dbReference type="EMBL" id="KMZ61726.1"/>
    </source>
</evidence>
<dbReference type="OMA" id="SRHEEAY"/>
<comment type="subcellular location">
    <subcellularLocation>
        <location evidence="1">Nucleus</location>
    </subcellularLocation>
</comment>
<evidence type="ECO:0000256" key="6">
    <source>
        <dbReference type="ARBA" id="ARBA00023125"/>
    </source>
</evidence>
<evidence type="ECO:0000313" key="13">
    <source>
        <dbReference type="Proteomes" id="UP000036987"/>
    </source>
</evidence>
<dbReference type="SUPFAM" id="SSF46785">
    <property type="entry name" value="Winged helix' DNA-binding domain"/>
    <property type="match status" value="1"/>
</dbReference>
<keyword evidence="5" id="KW-0346">Stress response</keyword>
<comment type="similarity">
    <text evidence="9">Belongs to the HSF family.</text>
</comment>
<organism evidence="12 13">
    <name type="scientific">Zostera marina</name>
    <name type="common">Eelgrass</name>
    <dbReference type="NCBI Taxonomy" id="29655"/>
    <lineage>
        <taxon>Eukaryota</taxon>
        <taxon>Viridiplantae</taxon>
        <taxon>Streptophyta</taxon>
        <taxon>Embryophyta</taxon>
        <taxon>Tracheophyta</taxon>
        <taxon>Spermatophyta</taxon>
        <taxon>Magnoliopsida</taxon>
        <taxon>Liliopsida</taxon>
        <taxon>Zosteraceae</taxon>
        <taxon>Zostera</taxon>
    </lineage>
</organism>
<evidence type="ECO:0000256" key="3">
    <source>
        <dbReference type="ARBA" id="ARBA00022553"/>
    </source>
</evidence>
<feature type="domain" description="HSF-type DNA-binding" evidence="11">
    <location>
        <begin position="21"/>
        <end position="114"/>
    </location>
</feature>
<protein>
    <submittedName>
        <fullName evidence="12">Heat stress transcription factor A-7a</fullName>
    </submittedName>
</protein>
<gene>
    <name evidence="12" type="ORF">ZOSMA_4G00100</name>
</gene>
<keyword evidence="10" id="KW-0175">Coiled coil</keyword>
<dbReference type="GO" id="GO:0003700">
    <property type="term" value="F:DNA-binding transcription factor activity"/>
    <property type="evidence" value="ECO:0000318"/>
    <property type="project" value="GO_Central"/>
</dbReference>
<dbReference type="OrthoDB" id="60033at2759"/>
<keyword evidence="13" id="KW-1185">Reference proteome</keyword>
<dbReference type="PANTHER" id="PTHR10015">
    <property type="entry name" value="HEAT SHOCK TRANSCRIPTION FACTOR"/>
    <property type="match status" value="1"/>
</dbReference>
<evidence type="ECO:0000259" key="11">
    <source>
        <dbReference type="SMART" id="SM00415"/>
    </source>
</evidence>
<feature type="coiled-coil region" evidence="10">
    <location>
        <begin position="166"/>
        <end position="193"/>
    </location>
</feature>
<keyword evidence="4" id="KW-0805">Transcription regulation</keyword>
<dbReference type="GO" id="GO:0005634">
    <property type="term" value="C:nucleus"/>
    <property type="evidence" value="ECO:0000318"/>
    <property type="project" value="GO_Central"/>
</dbReference>
<evidence type="ECO:0000256" key="9">
    <source>
        <dbReference type="RuleBase" id="RU004020"/>
    </source>
</evidence>
<keyword evidence="8" id="KW-0539">Nucleus</keyword>
<evidence type="ECO:0000256" key="1">
    <source>
        <dbReference type="ARBA" id="ARBA00004123"/>
    </source>
</evidence>
<accession>A0A0K9NY55</accession>
<dbReference type="Gene3D" id="1.10.10.10">
    <property type="entry name" value="Winged helix-like DNA-binding domain superfamily/Winged helix DNA-binding domain"/>
    <property type="match status" value="1"/>
</dbReference>
<dbReference type="InterPro" id="IPR036390">
    <property type="entry name" value="WH_DNA-bd_sf"/>
</dbReference>
<dbReference type="STRING" id="29655.A0A0K9NY55"/>